<dbReference type="EMBL" id="CP000505">
    <property type="protein sequence ID" value="ABL78667.1"/>
    <property type="molecule type" value="Genomic_DNA"/>
</dbReference>
<dbReference type="Proteomes" id="UP000000641">
    <property type="component" value="Chromosome"/>
</dbReference>
<dbReference type="KEGG" id="tpe:Tpen_1269"/>
<keyword evidence="4" id="KW-0378">Hydrolase</keyword>
<reference evidence="5" key="1">
    <citation type="journal article" date="2008" name="J. Bacteriol.">
        <title>Genome sequence of Thermofilum pendens reveals an exceptional loss of biosynthetic pathways without genome reduction.</title>
        <authorList>
            <person name="Anderson I."/>
            <person name="Rodriguez J."/>
            <person name="Susanti D."/>
            <person name="Porat I."/>
            <person name="Reich C."/>
            <person name="Ulrich L.E."/>
            <person name="Elkins J.G."/>
            <person name="Mavromatis K."/>
            <person name="Lykidis A."/>
            <person name="Kim E."/>
            <person name="Thompson L.S."/>
            <person name="Nolan M."/>
            <person name="Land M."/>
            <person name="Copeland A."/>
            <person name="Lapidus A."/>
            <person name="Lucas S."/>
            <person name="Detter C."/>
            <person name="Zhulin I.B."/>
            <person name="Olsen G.J."/>
            <person name="Whitman W."/>
            <person name="Mukhopadhyay B."/>
            <person name="Bristow J."/>
            <person name="Kyrpides N."/>
        </authorList>
    </citation>
    <scope>NUCLEOTIDE SEQUENCE [LARGE SCALE GENOMIC DNA]</scope>
    <source>
        <strain evidence="5">DSM 2475 / Hrk 5</strain>
    </source>
</reference>
<dbReference type="eggNOG" id="arCOG03280">
    <property type="taxonomic scope" value="Archaea"/>
</dbReference>
<comment type="similarity">
    <text evidence="1">Belongs to the glycosyl hydrolase 57 family.</text>
</comment>
<evidence type="ECO:0000313" key="5">
    <source>
        <dbReference type="Proteomes" id="UP000000641"/>
    </source>
</evidence>
<evidence type="ECO:0000259" key="3">
    <source>
        <dbReference type="Pfam" id="PF03065"/>
    </source>
</evidence>
<dbReference type="GeneID" id="4600484"/>
<dbReference type="CDD" id="cd10794">
    <property type="entry name" value="GH57N_PfGalA_like"/>
    <property type="match status" value="1"/>
</dbReference>
<dbReference type="AlphaFoldDB" id="A1RZN7"/>
<name>A1RZN7_THEPD</name>
<evidence type="ECO:0000256" key="1">
    <source>
        <dbReference type="ARBA" id="ARBA00006821"/>
    </source>
</evidence>
<dbReference type="GO" id="GO:0005975">
    <property type="term" value="P:carbohydrate metabolic process"/>
    <property type="evidence" value="ECO:0007669"/>
    <property type="project" value="InterPro"/>
</dbReference>
<dbReference type="GO" id="GO:0016787">
    <property type="term" value="F:hydrolase activity"/>
    <property type="evidence" value="ECO:0007669"/>
    <property type="project" value="UniProtKB-KW"/>
</dbReference>
<keyword evidence="5" id="KW-1185">Reference proteome</keyword>
<evidence type="ECO:0000256" key="2">
    <source>
        <dbReference type="ARBA" id="ARBA00023277"/>
    </source>
</evidence>
<accession>A1RZN7</accession>
<dbReference type="Pfam" id="PF03065">
    <property type="entry name" value="Glyco_hydro_57"/>
    <property type="match status" value="1"/>
</dbReference>
<sequence length="1113" mass="122981">MSLGTVRLAAATALLLALLLLAAARGEPVTVDGSGFDWPYDSCHALDPHGDLLDATPHWYDSRDLLAWYYAVGDQYVFIRLDLLDLAYGAETASYPDGGVADALNIYVMLGWENAPGYQEWAPDYLQLNGYGVHISDYRWVVAIAVYDSAHYKVYRYDWSVLAENSGLQVAFNSQWDLVEIGIPRSMLESYGWTPTSRVWAKIATALVKTGGANVLADAMPNTVSFDGNAGRYEWSGAVFSDQKCGTAKVAFVHHGNQHLADNRALNKPNAVNSYDYILRVHEELSAKAGRRIPVCVHMSGTLAASYVWWDPSIVAHLRSLAAKGLACIVGGTWAEYITAYFYDNFNDPSFYLGKLYAEALFGYTPLTAWIPERTWDDERTGIAYTVSKHYYAVILDGNTHHDDWSPNTSPYKPHQYDPSKTGGRELYVFFIDWEMQQLLLANTDGGLNINLRRKLAWAATNADQQMLFLYADDWEKAAGISSPSWDPGNPYRYRDSLTWIAMHPWIQVVTVDEVVGWLRSGSWTPVKYYYCGYDTYYYLKTWVPGYPYDYRRAYDGWYWGTSSAKSFAWYGSGQPGYSLPDTTMPFGDVFGYTTYNGSPANTVIYRLLAPGKALDSAPRNELWRLAVMAANALLYETAWHEGSDCVGWGLNQWNHLRLVNVLLLASKWLDDARLGKIAGASYLVGDFDWDGRPEAVIYNRAVFAYIDDKGGAAPLIFAYNRTTDRVYVSVGAPLVYWGVLGDAWYGDNHVGFLADDYFDATGKNYYSSSYQLVSASRSDAEGGVVVKLAAPDMDGDGRPDFYKYFVLRDTANYVDAVYEPSGKAGTVYSAVGLSVDLLDSLFNGDRAARVGDPSGASTFGYRNGYTGAYAYVKPLQGASWTGPQDLSKYTLQYVAKLAVSVSQGQSKVRLYLPGDPGQYAPRCQPSAYATIGFLRSPGSTAVLVAVYGNSSAPVNSFEARVVDASGAGSWRLDARLAGGSLGSPYASFLLNLSSSQLAPGMYYVELNVSLGASRIVERAYSVYVRRLERGYNLVSLPFFYSAVVSPSKASELAETAGTSLLAVWRWDVQAQRFRGYVPGVSGPEDDFPLEPGSGYFVYAKSPVVVVWVAGKC</sequence>
<protein>
    <submittedName>
        <fullName evidence="4">Glycoside hydrolase, family 57</fullName>
    </submittedName>
</protein>
<evidence type="ECO:0000313" key="4">
    <source>
        <dbReference type="EMBL" id="ABL78667.1"/>
    </source>
</evidence>
<dbReference type="STRING" id="368408.Tpen_1269"/>
<dbReference type="RefSeq" id="WP_011752932.1">
    <property type="nucleotide sequence ID" value="NC_008698.1"/>
</dbReference>
<gene>
    <name evidence="4" type="ordered locus">Tpen_1269</name>
</gene>
<dbReference type="OrthoDB" id="95606at2157"/>
<dbReference type="InterPro" id="IPR011330">
    <property type="entry name" value="Glyco_hydro/deAcase_b/a-brl"/>
</dbReference>
<dbReference type="Gene3D" id="3.20.110.20">
    <property type="match status" value="1"/>
</dbReference>
<dbReference type="InterPro" id="IPR004300">
    <property type="entry name" value="Glyco_hydro_57_N"/>
</dbReference>
<dbReference type="EnsemblBacteria" id="ABL78667">
    <property type="protein sequence ID" value="ABL78667"/>
    <property type="gene ID" value="Tpen_1269"/>
</dbReference>
<dbReference type="SUPFAM" id="SSF88713">
    <property type="entry name" value="Glycoside hydrolase/deacetylase"/>
    <property type="match status" value="1"/>
</dbReference>
<proteinExistence type="inferred from homology"/>
<keyword evidence="2" id="KW-0119">Carbohydrate metabolism</keyword>
<feature type="domain" description="Glycoside hydrolase family 57 N-terminal" evidence="3">
    <location>
        <begin position="287"/>
        <end position="480"/>
    </location>
</feature>
<organism evidence="4 5">
    <name type="scientific">Thermofilum pendens (strain DSM 2475 / Hrk 5)</name>
    <dbReference type="NCBI Taxonomy" id="368408"/>
    <lineage>
        <taxon>Archaea</taxon>
        <taxon>Thermoproteota</taxon>
        <taxon>Thermoprotei</taxon>
        <taxon>Thermofilales</taxon>
        <taxon>Thermofilaceae</taxon>
        <taxon>Thermofilum</taxon>
    </lineage>
</organism>
<dbReference type="HOGENOM" id="CLU_009384_0_0_2"/>